<protein>
    <submittedName>
        <fullName evidence="2">Uncharacterized protein</fullName>
    </submittedName>
</protein>
<evidence type="ECO:0000313" key="2">
    <source>
        <dbReference type="EnsemblMetazoa" id="GAUT046798-PA"/>
    </source>
</evidence>
<keyword evidence="3" id="KW-1185">Reference proteome</keyword>
<dbReference type="Proteomes" id="UP000078200">
    <property type="component" value="Unassembled WGS sequence"/>
</dbReference>
<organism evidence="2 3">
    <name type="scientific">Glossina austeni</name>
    <name type="common">Savannah tsetse fly</name>
    <dbReference type="NCBI Taxonomy" id="7395"/>
    <lineage>
        <taxon>Eukaryota</taxon>
        <taxon>Metazoa</taxon>
        <taxon>Ecdysozoa</taxon>
        <taxon>Arthropoda</taxon>
        <taxon>Hexapoda</taxon>
        <taxon>Insecta</taxon>
        <taxon>Pterygota</taxon>
        <taxon>Neoptera</taxon>
        <taxon>Endopterygota</taxon>
        <taxon>Diptera</taxon>
        <taxon>Brachycera</taxon>
        <taxon>Muscomorpha</taxon>
        <taxon>Hippoboscoidea</taxon>
        <taxon>Glossinidae</taxon>
        <taxon>Glossina</taxon>
    </lineage>
</organism>
<evidence type="ECO:0000256" key="1">
    <source>
        <dbReference type="SAM" id="MobiDB-lite"/>
    </source>
</evidence>
<feature type="region of interest" description="Disordered" evidence="1">
    <location>
        <begin position="699"/>
        <end position="722"/>
    </location>
</feature>
<sequence length="865" mass="94712">MAGERSIHHQRRPPDVEEALSSMLWTPYERSSTDTSSEDEDERVQYDLKSSYVSFCTDYPANSTYAALDTEYVTFIPTSMATSTTANAPELSDFTSTAANTCYFTPAAETIYVPLANVATPLVPLSSSSLMLNTRTSAITNYCNDDSTLKMNAAAHYSENPYYHKLSSTSNDNITYTHTENTVPGATRQSNKSLHSRYAAISSLTKWWSPTANTAANSGSSSRSATTITESSSITAPISSLTSSSNSIVKQPPSYESLYATTKLSHHNKHQHLHLFKPMLNRLKSNVTSITQTRRLTDLTETTAEMMIIQQQQQEQQRRANISTNAYYNTESNFVRSFTDDFIVEHCADESRVAATNVDKQLIINLRNAVSDQINSYNSTNNTQKNHCEIFTMQSLTNVKRTSMSHHVDTNVGSQQNRENEINNHTGELQEQVTQLRTPIEKREMLALACARDSKHKEEKHENEHENDQQYTDLAYDYAISSTRSFNGETLGTGYVRDTYVALQTTDGLVNVLTNNSISLTPNNKCLAELERLYAEFRASEQIIEQQLKAKAYDTSSDSKLFDTDCANMRLSVPASAEAFNRNGVDLTVKPHNSSNSVILTTTNSVTALTTNGCQHSPSLTIQVNQNNDKNTISNNNNNNRFNGSGSDANIKLLQNQNQSDQNVLVNQSNVNVTATTTTTTKTNGVSVVNCNYGNIGSNNKNNKYISSNNNNNNNNNNKRHSMPASHLTALLHPAHMHAAMTGNHLASLSHQSTPSPPPPPPPAAMLRPMLPDILHNHFPPPYSALPCGGSQMSNGTTIALAAPPPLPSPPLHGSTILGSSSPPPSASAAGTTILTSVISTVPMPGATAIVNDGRFTLPLPIIRR</sequence>
<accession>A0A1A9VT91</accession>
<dbReference type="AlphaFoldDB" id="A0A1A9VT91"/>
<name>A0A1A9VT91_GLOAU</name>
<dbReference type="EnsemblMetazoa" id="GAUT046798-RA">
    <property type="protein sequence ID" value="GAUT046798-PA"/>
    <property type="gene ID" value="GAUT046798"/>
</dbReference>
<dbReference type="VEuPathDB" id="VectorBase:GAUT046798"/>
<evidence type="ECO:0000313" key="3">
    <source>
        <dbReference type="Proteomes" id="UP000078200"/>
    </source>
</evidence>
<feature type="region of interest" description="Disordered" evidence="1">
    <location>
        <begin position="213"/>
        <end position="247"/>
    </location>
</feature>
<reference evidence="2" key="1">
    <citation type="submission" date="2020-05" db="UniProtKB">
        <authorList>
            <consortium name="EnsemblMetazoa"/>
        </authorList>
    </citation>
    <scope>IDENTIFICATION</scope>
    <source>
        <strain evidence="2">TTRI</strain>
    </source>
</reference>
<feature type="compositionally biased region" description="Low complexity" evidence="1">
    <location>
        <begin position="699"/>
        <end position="717"/>
    </location>
</feature>
<proteinExistence type="predicted"/>